<protein>
    <submittedName>
        <fullName evidence="1">Uncharacterized protein</fullName>
    </submittedName>
</protein>
<name>A0A2P5DP76_PARAD</name>
<reference evidence="2" key="1">
    <citation type="submission" date="2016-06" db="EMBL/GenBank/DDBJ databases">
        <title>Parallel loss of symbiosis genes in relatives of nitrogen-fixing non-legume Parasponia.</title>
        <authorList>
            <person name="Van Velzen R."/>
            <person name="Holmer R."/>
            <person name="Bu F."/>
            <person name="Rutten L."/>
            <person name="Van Zeijl A."/>
            <person name="Liu W."/>
            <person name="Santuari L."/>
            <person name="Cao Q."/>
            <person name="Sharma T."/>
            <person name="Shen D."/>
            <person name="Roswanjaya Y."/>
            <person name="Wardhani T."/>
            <person name="Kalhor M.S."/>
            <person name="Jansen J."/>
            <person name="Van den Hoogen J."/>
            <person name="Gungor B."/>
            <person name="Hartog M."/>
            <person name="Hontelez J."/>
            <person name="Verver J."/>
            <person name="Yang W.-C."/>
            <person name="Schijlen E."/>
            <person name="Repin R."/>
            <person name="Schilthuizen M."/>
            <person name="Schranz E."/>
            <person name="Heidstra R."/>
            <person name="Miyata K."/>
            <person name="Fedorova E."/>
            <person name="Kohlen W."/>
            <person name="Bisseling T."/>
            <person name="Smit S."/>
            <person name="Geurts R."/>
        </authorList>
    </citation>
    <scope>NUCLEOTIDE SEQUENCE [LARGE SCALE GENOMIC DNA]</scope>
    <source>
        <strain evidence="2">cv. WU1-14</strain>
    </source>
</reference>
<proteinExistence type="predicted"/>
<dbReference type="EMBL" id="JXTB01000025">
    <property type="protein sequence ID" value="PON75080.1"/>
    <property type="molecule type" value="Genomic_DNA"/>
</dbReference>
<keyword evidence="2" id="KW-1185">Reference proteome</keyword>
<accession>A0A2P5DP76</accession>
<comment type="caution">
    <text evidence="1">The sequence shown here is derived from an EMBL/GenBank/DDBJ whole genome shotgun (WGS) entry which is preliminary data.</text>
</comment>
<evidence type="ECO:0000313" key="2">
    <source>
        <dbReference type="Proteomes" id="UP000237105"/>
    </source>
</evidence>
<dbReference type="OrthoDB" id="10278452at2759"/>
<evidence type="ECO:0000313" key="1">
    <source>
        <dbReference type="EMBL" id="PON75080.1"/>
    </source>
</evidence>
<sequence length="106" mass="11344">MSRGPRDLELGSEIEIDEVAAALRGGGRLENGVDELVGPGREASRGRVPPALADRGIVAQIAQKRHDVSSEDGLAGSQARKRFDCLRNVSQEEFPVRVRIAGSRGP</sequence>
<dbReference type="Proteomes" id="UP000237105">
    <property type="component" value="Unassembled WGS sequence"/>
</dbReference>
<dbReference type="AlphaFoldDB" id="A0A2P5DP76"/>
<organism evidence="1 2">
    <name type="scientific">Parasponia andersonii</name>
    <name type="common">Sponia andersonii</name>
    <dbReference type="NCBI Taxonomy" id="3476"/>
    <lineage>
        <taxon>Eukaryota</taxon>
        <taxon>Viridiplantae</taxon>
        <taxon>Streptophyta</taxon>
        <taxon>Embryophyta</taxon>
        <taxon>Tracheophyta</taxon>
        <taxon>Spermatophyta</taxon>
        <taxon>Magnoliopsida</taxon>
        <taxon>eudicotyledons</taxon>
        <taxon>Gunneridae</taxon>
        <taxon>Pentapetalae</taxon>
        <taxon>rosids</taxon>
        <taxon>fabids</taxon>
        <taxon>Rosales</taxon>
        <taxon>Cannabaceae</taxon>
        <taxon>Parasponia</taxon>
    </lineage>
</organism>
<gene>
    <name evidence="1" type="ORF">PanWU01x14_044320</name>
</gene>